<proteinExistence type="predicted"/>
<organism evidence="2 3">
    <name type="scientific">Acetobacter senegalensis</name>
    <dbReference type="NCBI Taxonomy" id="446692"/>
    <lineage>
        <taxon>Bacteria</taxon>
        <taxon>Pseudomonadati</taxon>
        <taxon>Pseudomonadota</taxon>
        <taxon>Alphaproteobacteria</taxon>
        <taxon>Acetobacterales</taxon>
        <taxon>Acetobacteraceae</taxon>
        <taxon>Acetobacter</taxon>
    </lineage>
</organism>
<name>A0A149U2Z8_9PROT</name>
<dbReference type="PATRIC" id="fig|446692.4.peg.943"/>
<feature type="compositionally biased region" description="Basic and acidic residues" evidence="1">
    <location>
        <begin position="154"/>
        <end position="167"/>
    </location>
</feature>
<evidence type="ECO:0000313" key="3">
    <source>
        <dbReference type="Proteomes" id="UP000075360"/>
    </source>
</evidence>
<feature type="region of interest" description="Disordered" evidence="1">
    <location>
        <begin position="142"/>
        <end position="177"/>
    </location>
</feature>
<evidence type="ECO:0000256" key="1">
    <source>
        <dbReference type="SAM" id="MobiDB-lite"/>
    </source>
</evidence>
<sequence length="177" mass="19725">MMDFEKPPPLRNGRLTIYDLKSQLFIEDRVLWFLSDKGREERSVIDEMGQFTSQDAETRFLHRPFGDFARQSVYRHDAAVPGKRFSSSMTVTQERGLSDQLQKTRFLSFSVAPGAKLGTIMPAAPLAMSAFASSHEGGVLPWSARSSQGQAKVAGEKPRLLKLDRSVRSRTGSLSTS</sequence>
<dbReference type="EMBL" id="LHZU01000123">
    <property type="protein sequence ID" value="KXV59834.1"/>
    <property type="molecule type" value="Genomic_DNA"/>
</dbReference>
<protein>
    <submittedName>
        <fullName evidence="2">Uncharacterized protein</fullName>
    </submittedName>
</protein>
<dbReference type="Proteomes" id="UP000075360">
    <property type="component" value="Unassembled WGS sequence"/>
</dbReference>
<accession>A0A149U2Z8</accession>
<gene>
    <name evidence="2" type="ORF">AD948_07100</name>
</gene>
<reference evidence="2 3" key="1">
    <citation type="submission" date="2015-06" db="EMBL/GenBank/DDBJ databases">
        <title>Improved classification and identification of acetic acid bacteria using matrix-assisted laser desorption/ionization time-of-flight mass spectrometry; Gluconobacter nephelii and Gluconobacter uchimurae are later heterotypic synonyms of Gluconobacter japonicus and Gluconobacter oxydans, respectively.</title>
        <authorList>
            <person name="Li L."/>
            <person name="Cleenwerck I."/>
            <person name="De Vuyst L."/>
            <person name="Vandamme P."/>
        </authorList>
    </citation>
    <scope>NUCLEOTIDE SEQUENCE [LARGE SCALE GENOMIC DNA]</scope>
    <source>
        <strain evidence="2 3">LMG 23690</strain>
    </source>
</reference>
<dbReference type="AlphaFoldDB" id="A0A149U2Z8"/>
<comment type="caution">
    <text evidence="2">The sequence shown here is derived from an EMBL/GenBank/DDBJ whole genome shotgun (WGS) entry which is preliminary data.</text>
</comment>
<evidence type="ECO:0000313" key="2">
    <source>
        <dbReference type="EMBL" id="KXV59834.1"/>
    </source>
</evidence>